<evidence type="ECO:0000256" key="1">
    <source>
        <dbReference type="SAM" id="MobiDB-lite"/>
    </source>
</evidence>
<dbReference type="Proteomes" id="UP000799753">
    <property type="component" value="Unassembled WGS sequence"/>
</dbReference>
<name>A0A6A6SJ85_9PLEO</name>
<gene>
    <name evidence="2" type="ORF">P280DRAFT_464899</name>
</gene>
<proteinExistence type="predicted"/>
<reference evidence="2" key="1">
    <citation type="journal article" date="2020" name="Stud. Mycol.">
        <title>101 Dothideomycetes genomes: a test case for predicting lifestyles and emergence of pathogens.</title>
        <authorList>
            <person name="Haridas S."/>
            <person name="Albert R."/>
            <person name="Binder M."/>
            <person name="Bloem J."/>
            <person name="Labutti K."/>
            <person name="Salamov A."/>
            <person name="Andreopoulos B."/>
            <person name="Baker S."/>
            <person name="Barry K."/>
            <person name="Bills G."/>
            <person name="Bluhm B."/>
            <person name="Cannon C."/>
            <person name="Castanera R."/>
            <person name="Culley D."/>
            <person name="Daum C."/>
            <person name="Ezra D."/>
            <person name="Gonzalez J."/>
            <person name="Henrissat B."/>
            <person name="Kuo A."/>
            <person name="Liang C."/>
            <person name="Lipzen A."/>
            <person name="Lutzoni F."/>
            <person name="Magnuson J."/>
            <person name="Mondo S."/>
            <person name="Nolan M."/>
            <person name="Ohm R."/>
            <person name="Pangilinan J."/>
            <person name="Park H.-J."/>
            <person name="Ramirez L."/>
            <person name="Alfaro M."/>
            <person name="Sun H."/>
            <person name="Tritt A."/>
            <person name="Yoshinaga Y."/>
            <person name="Zwiers L.-H."/>
            <person name="Turgeon B."/>
            <person name="Goodwin S."/>
            <person name="Spatafora J."/>
            <person name="Crous P."/>
            <person name="Grigoriev I."/>
        </authorList>
    </citation>
    <scope>NUCLEOTIDE SEQUENCE</scope>
    <source>
        <strain evidence="2">CBS 473.64</strain>
    </source>
</reference>
<organism evidence="2 3">
    <name type="scientific">Massarina eburnea CBS 473.64</name>
    <dbReference type="NCBI Taxonomy" id="1395130"/>
    <lineage>
        <taxon>Eukaryota</taxon>
        <taxon>Fungi</taxon>
        <taxon>Dikarya</taxon>
        <taxon>Ascomycota</taxon>
        <taxon>Pezizomycotina</taxon>
        <taxon>Dothideomycetes</taxon>
        <taxon>Pleosporomycetidae</taxon>
        <taxon>Pleosporales</taxon>
        <taxon>Massarineae</taxon>
        <taxon>Massarinaceae</taxon>
        <taxon>Massarina</taxon>
    </lineage>
</organism>
<keyword evidence="3" id="KW-1185">Reference proteome</keyword>
<dbReference type="AlphaFoldDB" id="A0A6A6SJ85"/>
<feature type="compositionally biased region" description="Acidic residues" evidence="1">
    <location>
        <begin position="385"/>
        <end position="401"/>
    </location>
</feature>
<dbReference type="OrthoDB" id="4966at2759"/>
<feature type="region of interest" description="Disordered" evidence="1">
    <location>
        <begin position="382"/>
        <end position="406"/>
    </location>
</feature>
<evidence type="ECO:0000313" key="3">
    <source>
        <dbReference type="Proteomes" id="UP000799753"/>
    </source>
</evidence>
<accession>A0A6A6SJ85</accession>
<dbReference type="EMBL" id="MU006776">
    <property type="protein sequence ID" value="KAF2646713.1"/>
    <property type="molecule type" value="Genomic_DNA"/>
</dbReference>
<protein>
    <submittedName>
        <fullName evidence="2">Uncharacterized protein</fullName>
    </submittedName>
</protein>
<sequence length="419" mass="48369">MAGNLPGAPFNIYKALLRHPNLFFQFALRLSPASLVDLYAIDKEFHYRFNKYSISIIHEHANYHAPLAAYIFSWIMFPELCISDPMARPMDERPHLARDIPSLRWTRMVVHRESVVHKILEIMALEGLMVPEEANTILMKFWLCMEMKTTALRTAFLSDRKVWTNTDIIFFHLFLVKLDMLFGDPVLGNGCCALSHLLLTQKSLTMLHDLLTDKISLDYDDISDLLVRTYAQSDLDTTMHTWLADEQDNGVRFEYWGVMCKEGWQAGGARLEPAVDMVIMEGIERGLHPEAYLADFVFYGFVEQDQSGCERNVPCPRRWRGDRGTVVPELGWPDENDRKHAIERVDGVVGVEPFKGRKVKVGVPLVRARRWGVFRVEDTRPQKEEVEDEVEDEDEEMDMEIDGTQKKKAEEVVTAIFVR</sequence>
<evidence type="ECO:0000313" key="2">
    <source>
        <dbReference type="EMBL" id="KAF2646713.1"/>
    </source>
</evidence>